<dbReference type="EMBL" id="BJTG01000007">
    <property type="protein sequence ID" value="GEJ58151.1"/>
    <property type="molecule type" value="Genomic_DNA"/>
</dbReference>
<dbReference type="InterPro" id="IPR040079">
    <property type="entry name" value="Glutathione_S-Trfase"/>
</dbReference>
<proteinExistence type="predicted"/>
<evidence type="ECO:0000313" key="3">
    <source>
        <dbReference type="EMBL" id="GEJ58151.1"/>
    </source>
</evidence>
<feature type="domain" description="GST N-terminal" evidence="1">
    <location>
        <begin position="1"/>
        <end position="81"/>
    </location>
</feature>
<dbReference type="CDD" id="cd03188">
    <property type="entry name" value="GST_C_Beta"/>
    <property type="match status" value="1"/>
</dbReference>
<dbReference type="Pfam" id="PF13410">
    <property type="entry name" value="GST_C_2"/>
    <property type="match status" value="1"/>
</dbReference>
<dbReference type="SFLD" id="SFLDS00019">
    <property type="entry name" value="Glutathione_Transferase_(cytos"/>
    <property type="match status" value="1"/>
</dbReference>
<gene>
    <name evidence="3" type="primary">attY</name>
    <name evidence="3" type="ORF">AMYX_28920</name>
</gene>
<dbReference type="PANTHER" id="PTHR44051">
    <property type="entry name" value="GLUTATHIONE S-TRANSFERASE-RELATED"/>
    <property type="match status" value="1"/>
</dbReference>
<keyword evidence="4" id="KW-1185">Reference proteome</keyword>
<accession>A0A7I9VP03</accession>
<dbReference type="SFLD" id="SFLDG00358">
    <property type="entry name" value="Main_(cytGST)"/>
    <property type="match status" value="1"/>
</dbReference>
<feature type="domain" description="GST C-terminal" evidence="2">
    <location>
        <begin position="87"/>
        <end position="201"/>
    </location>
</feature>
<evidence type="ECO:0000313" key="4">
    <source>
        <dbReference type="Proteomes" id="UP000503640"/>
    </source>
</evidence>
<sequence length="201" mass="21987">MKLYYMPGACSLSPHIVLRELGLPFELERVDTKSGKTERGADFRALNPKGYVPVLQLDDGRTLTEGPAIVQYLADLAPEARLAPPNGSFERAQLQAWLNYVTSELHKSVGSLFNPSMPAEWRQATQQAIGARFDYLSSRLAGGGFLTGPRFTVADAYLFVVLSWTSHVGLDLARWPALKAFVDRVAARPAVQAALRAEGLA</sequence>
<dbReference type="Gene3D" id="1.20.1050.10">
    <property type="match status" value="1"/>
</dbReference>
<dbReference type="NCBIfam" id="NF007831">
    <property type="entry name" value="PRK10542.1"/>
    <property type="match status" value="1"/>
</dbReference>
<name>A0A7I9VP03_9BACT</name>
<dbReference type="Proteomes" id="UP000503640">
    <property type="component" value="Unassembled WGS sequence"/>
</dbReference>
<reference evidence="4" key="1">
    <citation type="journal article" date="2020" name="Appl. Environ. Microbiol.">
        <title>Diazotrophic Anaeromyxobacter Isolates from Soils.</title>
        <authorList>
            <person name="Masuda Y."/>
            <person name="Yamanaka H."/>
            <person name="Xu Z.X."/>
            <person name="Shiratori Y."/>
            <person name="Aono T."/>
            <person name="Amachi S."/>
            <person name="Senoo K."/>
            <person name="Itoh H."/>
        </authorList>
    </citation>
    <scope>NUCLEOTIDE SEQUENCE [LARGE SCALE GENOMIC DNA]</scope>
    <source>
        <strain evidence="4">R267</strain>
    </source>
</reference>
<dbReference type="InterPro" id="IPR036249">
    <property type="entry name" value="Thioredoxin-like_sf"/>
</dbReference>
<organism evidence="3 4">
    <name type="scientific">Anaeromyxobacter diazotrophicus</name>
    <dbReference type="NCBI Taxonomy" id="2590199"/>
    <lineage>
        <taxon>Bacteria</taxon>
        <taxon>Pseudomonadati</taxon>
        <taxon>Myxococcota</taxon>
        <taxon>Myxococcia</taxon>
        <taxon>Myxococcales</taxon>
        <taxon>Cystobacterineae</taxon>
        <taxon>Anaeromyxobacteraceae</taxon>
        <taxon>Anaeromyxobacter</taxon>
    </lineage>
</organism>
<dbReference type="AlphaFoldDB" id="A0A7I9VP03"/>
<dbReference type="PANTHER" id="PTHR44051:SF8">
    <property type="entry name" value="GLUTATHIONE S-TRANSFERASE GSTA"/>
    <property type="match status" value="1"/>
</dbReference>
<evidence type="ECO:0000259" key="2">
    <source>
        <dbReference type="PROSITE" id="PS50405"/>
    </source>
</evidence>
<dbReference type="PROSITE" id="PS50404">
    <property type="entry name" value="GST_NTER"/>
    <property type="match status" value="1"/>
</dbReference>
<dbReference type="CDD" id="cd03057">
    <property type="entry name" value="GST_N_Beta"/>
    <property type="match status" value="1"/>
</dbReference>
<keyword evidence="3" id="KW-0808">Transferase</keyword>
<dbReference type="SFLD" id="SFLDG01150">
    <property type="entry name" value="Main.1:_Beta-like"/>
    <property type="match status" value="1"/>
</dbReference>
<dbReference type="GO" id="GO:0016740">
    <property type="term" value="F:transferase activity"/>
    <property type="evidence" value="ECO:0007669"/>
    <property type="project" value="UniProtKB-KW"/>
</dbReference>
<dbReference type="PROSITE" id="PS50405">
    <property type="entry name" value="GST_CTER"/>
    <property type="match status" value="1"/>
</dbReference>
<dbReference type="Pfam" id="PF13409">
    <property type="entry name" value="GST_N_2"/>
    <property type="match status" value="1"/>
</dbReference>
<evidence type="ECO:0000259" key="1">
    <source>
        <dbReference type="PROSITE" id="PS50404"/>
    </source>
</evidence>
<dbReference type="InterPro" id="IPR004045">
    <property type="entry name" value="Glutathione_S-Trfase_N"/>
</dbReference>
<protein>
    <submittedName>
        <fullName evidence="3">Glutathione S-transferase</fullName>
    </submittedName>
</protein>
<dbReference type="SUPFAM" id="SSF47616">
    <property type="entry name" value="GST C-terminal domain-like"/>
    <property type="match status" value="1"/>
</dbReference>
<comment type="caution">
    <text evidence="3">The sequence shown here is derived from an EMBL/GenBank/DDBJ whole genome shotgun (WGS) entry which is preliminary data.</text>
</comment>
<dbReference type="InterPro" id="IPR010987">
    <property type="entry name" value="Glutathione-S-Trfase_C-like"/>
</dbReference>
<dbReference type="RefSeq" id="WP_176066444.1">
    <property type="nucleotide sequence ID" value="NZ_BJTG01000007.1"/>
</dbReference>
<dbReference type="InterPro" id="IPR036282">
    <property type="entry name" value="Glutathione-S-Trfase_C_sf"/>
</dbReference>
<dbReference type="SUPFAM" id="SSF52833">
    <property type="entry name" value="Thioredoxin-like"/>
    <property type="match status" value="1"/>
</dbReference>
<dbReference type="Gene3D" id="3.40.30.10">
    <property type="entry name" value="Glutaredoxin"/>
    <property type="match status" value="1"/>
</dbReference>